<accession>A0ACC6JW21</accession>
<protein>
    <submittedName>
        <fullName evidence="1">Uncharacterized protein</fullName>
    </submittedName>
</protein>
<keyword evidence="2" id="KW-1185">Reference proteome</keyword>
<organism evidence="1 2">
    <name type="scientific">Pseudomonas synxantha</name>
    <dbReference type="NCBI Taxonomy" id="47883"/>
    <lineage>
        <taxon>Bacteria</taxon>
        <taxon>Pseudomonadati</taxon>
        <taxon>Pseudomonadota</taxon>
        <taxon>Gammaproteobacteria</taxon>
        <taxon>Pseudomonadales</taxon>
        <taxon>Pseudomonadaceae</taxon>
        <taxon>Pseudomonas</taxon>
    </lineage>
</organism>
<evidence type="ECO:0000313" key="2">
    <source>
        <dbReference type="Proteomes" id="UP001259420"/>
    </source>
</evidence>
<reference evidence="1" key="1">
    <citation type="submission" date="2023-07" db="EMBL/GenBank/DDBJ databases">
        <title>Sorghum-associated microbial communities from plants grown in Nebraska, USA.</title>
        <authorList>
            <person name="Schachtman D."/>
        </authorList>
    </citation>
    <scope>NUCLEOTIDE SEQUENCE</scope>
    <source>
        <strain evidence="1">BE46</strain>
    </source>
</reference>
<comment type="caution">
    <text evidence="1">The sequence shown here is derived from an EMBL/GenBank/DDBJ whole genome shotgun (WGS) entry which is preliminary data.</text>
</comment>
<dbReference type="Proteomes" id="UP001259420">
    <property type="component" value="Unassembled WGS sequence"/>
</dbReference>
<proteinExistence type="predicted"/>
<evidence type="ECO:0000313" key="1">
    <source>
        <dbReference type="EMBL" id="MDR6610482.1"/>
    </source>
</evidence>
<name>A0ACC6JW21_9PSED</name>
<gene>
    <name evidence="1" type="ORF">J2X87_005592</name>
</gene>
<dbReference type="EMBL" id="JAVDSD010000023">
    <property type="protein sequence ID" value="MDR6610482.1"/>
    <property type="molecule type" value="Genomic_DNA"/>
</dbReference>
<sequence>MNNNNMPNKTTPKKPPHTSNDESVVASELTYTPNVVPFKVRLRNITLSVALLIYGTFGVVTDNFVIPGKYTVVTLYGYPAWIMYGALLCLVANLTAEIIDHYDIRNNEGSFNKFEEFTRKIGCTLFILALILHVAKHDQDYVCEDSVILKTTSEKIGLTAVAYNRYCALHNPLNAIEPLLQVAMIPSTYTMPVKFIVAVNMNRTDIVRMYWNDAKLTLEYRPRQDKKGMNALPSVKSRSPVPVELIDVSSNPVVQETRHDKDTQSPDLNVTE</sequence>